<dbReference type="Gene3D" id="1.10.238.270">
    <property type="match status" value="1"/>
</dbReference>
<sequence>MFLHSAILLIVFQSITFTIGLDCIERHLLPRVRECCRIPPPFPDTGLRECDREARREHSVASYVMQKCKMECYYQKIKIIEENTLLMDQVKLYLESLEDDAREFYMTAFQDCDDRLMHNKEHLPATICNGFSADLDSCVQKNLLRQCPVQYWQESELCNYVKAGYTICRN</sequence>
<dbReference type="PANTHER" id="PTHR21066:SF15">
    <property type="entry name" value="GH25962P-RELATED"/>
    <property type="match status" value="1"/>
</dbReference>
<evidence type="ECO:0000256" key="2">
    <source>
        <dbReference type="ARBA" id="ARBA00008098"/>
    </source>
</evidence>
<proteinExistence type="inferred from homology"/>
<evidence type="ECO:0000313" key="8">
    <source>
        <dbReference type="Proteomes" id="UP000069940"/>
    </source>
</evidence>
<evidence type="ECO:0000256" key="4">
    <source>
        <dbReference type="ARBA" id="ARBA00022525"/>
    </source>
</evidence>
<feature type="signal peptide" evidence="6">
    <location>
        <begin position="1"/>
        <end position="20"/>
    </location>
</feature>
<keyword evidence="8" id="KW-1185">Reference proteome</keyword>
<accession>A0ABM1ZGT0</accession>
<reference evidence="8" key="1">
    <citation type="journal article" date="2015" name="Proc. Natl. Acad. Sci. U.S.A.">
        <title>Genome sequence of the Asian Tiger mosquito, Aedes albopictus, reveals insights into its biology, genetics, and evolution.</title>
        <authorList>
            <person name="Chen X.G."/>
            <person name="Jiang X."/>
            <person name="Gu J."/>
            <person name="Xu M."/>
            <person name="Wu Y."/>
            <person name="Deng Y."/>
            <person name="Zhang C."/>
            <person name="Bonizzoni M."/>
            <person name="Dermauw W."/>
            <person name="Vontas J."/>
            <person name="Armbruster P."/>
            <person name="Huang X."/>
            <person name="Yang Y."/>
            <person name="Zhang H."/>
            <person name="He W."/>
            <person name="Peng H."/>
            <person name="Liu Y."/>
            <person name="Wu K."/>
            <person name="Chen J."/>
            <person name="Lirakis M."/>
            <person name="Topalis P."/>
            <person name="Van Leeuwen T."/>
            <person name="Hall A.B."/>
            <person name="Jiang X."/>
            <person name="Thorpe C."/>
            <person name="Mueller R.L."/>
            <person name="Sun C."/>
            <person name="Waterhouse R.M."/>
            <person name="Yan G."/>
            <person name="Tu Z.J."/>
            <person name="Fang X."/>
            <person name="James A.A."/>
        </authorList>
    </citation>
    <scope>NUCLEOTIDE SEQUENCE [LARGE SCALE GENOMIC DNA]</scope>
    <source>
        <strain evidence="8">Foshan</strain>
    </source>
</reference>
<dbReference type="RefSeq" id="XP_019526107.2">
    <property type="nucleotide sequence ID" value="XM_019670562.3"/>
</dbReference>
<name>A0ABM1ZGT0_AEDAL</name>
<keyword evidence="6" id="KW-0732">Signal</keyword>
<evidence type="ECO:0000256" key="6">
    <source>
        <dbReference type="SAM" id="SignalP"/>
    </source>
</evidence>
<keyword evidence="5" id="KW-1015">Disulfide bond</keyword>
<comment type="similarity">
    <text evidence="2">Belongs to the PBP/GOBP family.</text>
</comment>
<organism evidence="7 8">
    <name type="scientific">Aedes albopictus</name>
    <name type="common">Asian tiger mosquito</name>
    <name type="synonym">Stegomyia albopicta</name>
    <dbReference type="NCBI Taxonomy" id="7160"/>
    <lineage>
        <taxon>Eukaryota</taxon>
        <taxon>Metazoa</taxon>
        <taxon>Ecdysozoa</taxon>
        <taxon>Arthropoda</taxon>
        <taxon>Hexapoda</taxon>
        <taxon>Insecta</taxon>
        <taxon>Pterygota</taxon>
        <taxon>Neoptera</taxon>
        <taxon>Endopterygota</taxon>
        <taxon>Diptera</taxon>
        <taxon>Nematocera</taxon>
        <taxon>Culicoidea</taxon>
        <taxon>Culicidae</taxon>
        <taxon>Culicinae</taxon>
        <taxon>Aedini</taxon>
        <taxon>Aedes</taxon>
        <taxon>Stegomyia</taxon>
    </lineage>
</organism>
<feature type="chain" id="PRO_5046292957" evidence="6">
    <location>
        <begin position="21"/>
        <end position="170"/>
    </location>
</feature>
<dbReference type="GeneID" id="109398238"/>
<dbReference type="InterPro" id="IPR052295">
    <property type="entry name" value="Odorant-binding_protein"/>
</dbReference>
<dbReference type="EnsemblMetazoa" id="AALFPA23_018329.R26906">
    <property type="protein sequence ID" value="AALFPA23_018329.P26906"/>
    <property type="gene ID" value="AALFPA23_018329"/>
</dbReference>
<dbReference type="PANTHER" id="PTHR21066">
    <property type="entry name" value="ODORANT-BINDING PROTEIN 59A-RELATED"/>
    <property type="match status" value="1"/>
</dbReference>
<reference evidence="7" key="2">
    <citation type="submission" date="2025-05" db="UniProtKB">
        <authorList>
            <consortium name="EnsemblMetazoa"/>
        </authorList>
    </citation>
    <scope>IDENTIFICATION</scope>
    <source>
        <strain evidence="7">Foshan</strain>
    </source>
</reference>
<evidence type="ECO:0000256" key="1">
    <source>
        <dbReference type="ARBA" id="ARBA00004613"/>
    </source>
</evidence>
<evidence type="ECO:0000313" key="7">
    <source>
        <dbReference type="EnsemblMetazoa" id="AALFPA23_018329.P26906"/>
    </source>
</evidence>
<keyword evidence="4" id="KW-0964">Secreted</keyword>
<evidence type="ECO:0000256" key="5">
    <source>
        <dbReference type="ARBA" id="ARBA00023157"/>
    </source>
</evidence>
<keyword evidence="3" id="KW-0813">Transport</keyword>
<dbReference type="Proteomes" id="UP000069940">
    <property type="component" value="Unassembled WGS sequence"/>
</dbReference>
<evidence type="ECO:0000256" key="3">
    <source>
        <dbReference type="ARBA" id="ARBA00022448"/>
    </source>
</evidence>
<protein>
    <submittedName>
        <fullName evidence="7">Uncharacterized protein</fullName>
    </submittedName>
</protein>
<comment type="subcellular location">
    <subcellularLocation>
        <location evidence="1">Secreted</location>
    </subcellularLocation>
</comment>